<name>A0ACC1LDQ6_9FUNG</name>
<reference evidence="1" key="1">
    <citation type="submission" date="2022-07" db="EMBL/GenBank/DDBJ databases">
        <title>Phylogenomic reconstructions and comparative analyses of Kickxellomycotina fungi.</title>
        <authorList>
            <person name="Reynolds N.K."/>
            <person name="Stajich J.E."/>
            <person name="Barry K."/>
            <person name="Grigoriev I.V."/>
            <person name="Crous P."/>
            <person name="Smith M.E."/>
        </authorList>
    </citation>
    <scope>NUCLEOTIDE SEQUENCE</scope>
    <source>
        <strain evidence="1">BCRC 34780</strain>
    </source>
</reference>
<comment type="caution">
    <text evidence="1">The sequence shown here is derived from an EMBL/GenBank/DDBJ whole genome shotgun (WGS) entry which is preliminary data.</text>
</comment>
<sequence>MLFNLGLVAACLAAVVPDAAGRLQTRAGARMRVHGRSIDLERAAEQCTSAIYASNTTNPPPMRLTSPTLCDPDVRQQSGYVDMEDKHIFFWYFGSRTRLAKGFNASTDTVPLVFWFSGGPGCSSQIANWQENGPCQYKPSVPYDASMPDDARKRLPHSVQRNPYAWNAVADVVFIDQPVGTGFSYGAMPSSTEAAADPAWRTMQAIYAQLSATAAAAGEAAITDVYLFGESYAGRYIPVFAEYAMHMNDQIDQSEALRARGYRHLPLRGVGIGNGLVDFPLQRNSAYKMGCDSTYPALFTSQQCKYLRSTILPRCTKLVESCYVGPGMNNTSADGMRSGGCSHLAPEPWRASAQCAEADSYCNSPLEWTTAVSTYDVRPNARMVPDDYIEYLRTPEFKRAVGASGTIDYVECSDPVFNSFTASVDEVSRSAKSSLSNILDRNLPVLLYSGDADFICNWYGTVSVIRALDWHGKAAMAAARSRPWSWPAQSGARIAAGRYVAADNLTFLRVFEAGHEVPYYQPEAALYMLAQFLAKKTLS</sequence>
<gene>
    <name evidence="1" type="ORF">H4R21_000896</name>
</gene>
<protein>
    <submittedName>
        <fullName evidence="1">Uncharacterized protein</fullName>
    </submittedName>
</protein>
<dbReference type="Proteomes" id="UP001140087">
    <property type="component" value="Unassembled WGS sequence"/>
</dbReference>
<organism evidence="1 2">
    <name type="scientific">Coemansia helicoidea</name>
    <dbReference type="NCBI Taxonomy" id="1286919"/>
    <lineage>
        <taxon>Eukaryota</taxon>
        <taxon>Fungi</taxon>
        <taxon>Fungi incertae sedis</taxon>
        <taxon>Zoopagomycota</taxon>
        <taxon>Kickxellomycotina</taxon>
        <taxon>Kickxellomycetes</taxon>
        <taxon>Kickxellales</taxon>
        <taxon>Kickxellaceae</taxon>
        <taxon>Coemansia</taxon>
    </lineage>
</organism>
<evidence type="ECO:0000313" key="2">
    <source>
        <dbReference type="Proteomes" id="UP001140087"/>
    </source>
</evidence>
<evidence type="ECO:0000313" key="1">
    <source>
        <dbReference type="EMBL" id="KAJ2806368.1"/>
    </source>
</evidence>
<dbReference type="EMBL" id="JANBUN010000148">
    <property type="protein sequence ID" value="KAJ2806368.1"/>
    <property type="molecule type" value="Genomic_DNA"/>
</dbReference>
<proteinExistence type="predicted"/>
<keyword evidence="2" id="KW-1185">Reference proteome</keyword>
<accession>A0ACC1LDQ6</accession>